<dbReference type="RefSeq" id="WP_033095675.1">
    <property type="nucleotide sequence ID" value="NZ_JQED01000055.1"/>
</dbReference>
<dbReference type="Gene3D" id="2.60.40.10">
    <property type="entry name" value="Immunoglobulins"/>
    <property type="match status" value="5"/>
</dbReference>
<dbReference type="PROSITE" id="PS51257">
    <property type="entry name" value="PROKAR_LIPOPROTEIN"/>
    <property type="match status" value="1"/>
</dbReference>
<dbReference type="SMART" id="SM00634">
    <property type="entry name" value="BID_1"/>
    <property type="match status" value="4"/>
</dbReference>
<feature type="domain" description="Big-1" evidence="3">
    <location>
        <begin position="259"/>
        <end position="357"/>
    </location>
</feature>
<dbReference type="InterPro" id="IPR008964">
    <property type="entry name" value="Invasin/intimin_cell_adhesion"/>
</dbReference>
<comment type="caution">
    <text evidence="4">The sequence shown here is derived from an EMBL/GenBank/DDBJ whole genome shotgun (WGS) entry which is preliminary data.</text>
</comment>
<protein>
    <submittedName>
        <fullName evidence="4">Ig domain protein group 1 domain protein</fullName>
    </submittedName>
</protein>
<dbReference type="OrthoDB" id="5620247at2"/>
<evidence type="ECO:0000256" key="2">
    <source>
        <dbReference type="SAM" id="SignalP"/>
    </source>
</evidence>
<reference evidence="4 5" key="1">
    <citation type="submission" date="2014-08" db="EMBL/GenBank/DDBJ databases">
        <title>Genomic and Phenotypic Diversity of Colwellia psychrerythraea strains from Disparate Marine Basins.</title>
        <authorList>
            <person name="Techtmann S.M."/>
            <person name="Stelling S.C."/>
            <person name="Utturkar S.M."/>
            <person name="Alshibli N."/>
            <person name="Harris A."/>
            <person name="Brown S.D."/>
            <person name="Hazen T.C."/>
        </authorList>
    </citation>
    <scope>NUCLEOTIDE SEQUENCE [LARGE SCALE GENOMIC DNA]</scope>
    <source>
        <strain evidence="4 5">ND2E</strain>
    </source>
</reference>
<name>A0A099KA77_COLPS</name>
<feature type="signal peptide" evidence="2">
    <location>
        <begin position="1"/>
        <end position="21"/>
    </location>
</feature>
<dbReference type="EMBL" id="JQED01000055">
    <property type="protein sequence ID" value="KGJ87251.1"/>
    <property type="molecule type" value="Genomic_DNA"/>
</dbReference>
<dbReference type="Pfam" id="PF02369">
    <property type="entry name" value="Big_1"/>
    <property type="match status" value="1"/>
</dbReference>
<dbReference type="PROSITE" id="PS51127">
    <property type="entry name" value="BIG1"/>
    <property type="match status" value="1"/>
</dbReference>
<dbReference type="Proteomes" id="UP000029843">
    <property type="component" value="Unassembled WGS sequence"/>
</dbReference>
<sequence length="772" mass="79002">MQLLRRLSFTMLLMSMMTLVACGGGDGDLTGGGDGEGGTSNTATLSITKSEGDLSATNDITISASLLLDSNGAAVVGKLITFTLNDPSIAVFDPVVGTAITDASGIATITVKVTDVAGGVEVTATVGSDSNSGSASIGFTSLGDGVKIVEGEPQAASIRLFASSQQLASSGAQSIELSAIAKDENNNLLAGVTINFASDSGALGKVLDENGGSSNVTGPDGKVTMELSTQDEPSNRIINVTVTSGAITDSLEIEVVGTTLTLTGSSSLAINDETNYIVKVLDSDGNGVAKTDVILSLAGEGAGIELPSPALVTTDAEGQALLQVTGTSGGTNSIVVTALGATASQDVSVQADSFLFTSFTNGTDTVNPSNTPIVPDVSLVQTANITLTWLRDNAPVPDGKSVSFTTTRGIVNVNSATTVDGEVTATLTSTDAGTALVTFVGSDVVDGKAVELTNQLEFEFFADTAATIKAQASPNSIGPNEQTSTVSVVVKDVNGNLVKNKRIKFVLEDVSGGSIFPATAVTDSSGSASTIYTSNNTSAKDAVAITGVVEDTPAITDTVNLTVSNRELFISLGTGNEIEELGTTDYVKEYSVFVTDAESNAVDNVELTVSAIPENYYKGLWVPTYDGSDFVLWLALGEGSTNTPGPVYLPKTACANEDANFDGILDEGEDFNGDGELTPGNIVSISGTLVTDEDGRSVIKVTYPQSYGHWLDVKLIVSGKVTGSENSTQAIFTLPVSIDDINVEDAIPPTQGIGTIGPFGLSNDCSDNISQD</sequence>
<proteinExistence type="inferred from homology"/>
<dbReference type="InterPro" id="IPR003344">
    <property type="entry name" value="Big_1_dom"/>
</dbReference>
<dbReference type="SUPFAM" id="SSF49373">
    <property type="entry name" value="Invasin/intimin cell-adhesion fragments"/>
    <property type="match status" value="5"/>
</dbReference>
<dbReference type="InterPro" id="IPR013783">
    <property type="entry name" value="Ig-like_fold"/>
</dbReference>
<gene>
    <name evidence="4" type="ORF">ND2E_0658</name>
</gene>
<organism evidence="4 5">
    <name type="scientific">Colwellia psychrerythraea</name>
    <name type="common">Vibrio psychroerythus</name>
    <dbReference type="NCBI Taxonomy" id="28229"/>
    <lineage>
        <taxon>Bacteria</taxon>
        <taxon>Pseudomonadati</taxon>
        <taxon>Pseudomonadota</taxon>
        <taxon>Gammaproteobacteria</taxon>
        <taxon>Alteromonadales</taxon>
        <taxon>Colwelliaceae</taxon>
        <taxon>Colwellia</taxon>
    </lineage>
</organism>
<evidence type="ECO:0000313" key="5">
    <source>
        <dbReference type="Proteomes" id="UP000029843"/>
    </source>
</evidence>
<dbReference type="PATRIC" id="fig|28229.4.peg.4142"/>
<comment type="similarity">
    <text evidence="1">Belongs to the intimin/invasin family.</text>
</comment>
<dbReference type="AlphaFoldDB" id="A0A099KA77"/>
<evidence type="ECO:0000259" key="3">
    <source>
        <dbReference type="PROSITE" id="PS51127"/>
    </source>
</evidence>
<evidence type="ECO:0000256" key="1">
    <source>
        <dbReference type="ARBA" id="ARBA00010116"/>
    </source>
</evidence>
<evidence type="ECO:0000313" key="4">
    <source>
        <dbReference type="EMBL" id="KGJ87251.1"/>
    </source>
</evidence>
<feature type="chain" id="PRO_5001948428" evidence="2">
    <location>
        <begin position="22"/>
        <end position="772"/>
    </location>
</feature>
<accession>A0A099KA77</accession>
<keyword evidence="2" id="KW-0732">Signal</keyword>